<accession>A0A8H7AIH0</accession>
<keyword evidence="12" id="KW-1185">Reference proteome</keyword>
<feature type="transmembrane region" description="Helical" evidence="8">
    <location>
        <begin position="308"/>
        <end position="325"/>
    </location>
</feature>
<feature type="region of interest" description="Disordered" evidence="7">
    <location>
        <begin position="1052"/>
        <end position="1143"/>
    </location>
</feature>
<dbReference type="InterPro" id="IPR004842">
    <property type="entry name" value="SLC12A_fam"/>
</dbReference>
<feature type="compositionally biased region" description="Polar residues" evidence="7">
    <location>
        <begin position="1085"/>
        <end position="1095"/>
    </location>
</feature>
<dbReference type="OrthoDB" id="2020542at2759"/>
<feature type="compositionally biased region" description="Basic and acidic residues" evidence="7">
    <location>
        <begin position="41"/>
        <end position="64"/>
    </location>
</feature>
<dbReference type="GO" id="GO:0055064">
    <property type="term" value="P:chloride ion homeostasis"/>
    <property type="evidence" value="ECO:0007669"/>
    <property type="project" value="TreeGrafter"/>
</dbReference>
<comment type="similarity">
    <text evidence="2">Belongs to the SLC12A transporter family.</text>
</comment>
<feature type="transmembrane region" description="Helical" evidence="8">
    <location>
        <begin position="280"/>
        <end position="301"/>
    </location>
</feature>
<feature type="transmembrane region" description="Helical" evidence="8">
    <location>
        <begin position="521"/>
        <end position="542"/>
    </location>
</feature>
<evidence type="ECO:0000256" key="2">
    <source>
        <dbReference type="ARBA" id="ARBA00010593"/>
    </source>
</evidence>
<reference evidence="11" key="1">
    <citation type="submission" date="2020-02" db="EMBL/GenBank/DDBJ databases">
        <authorList>
            <person name="Palmer J.M."/>
        </authorList>
    </citation>
    <scope>NUCLEOTIDE SEQUENCE</scope>
    <source>
        <strain evidence="11">EPUS1.4</strain>
        <tissue evidence="11">Thallus</tissue>
    </source>
</reference>
<proteinExistence type="inferred from homology"/>
<dbReference type="GO" id="GO:0006884">
    <property type="term" value="P:cell volume homeostasis"/>
    <property type="evidence" value="ECO:0007669"/>
    <property type="project" value="TreeGrafter"/>
</dbReference>
<feature type="region of interest" description="Disordered" evidence="7">
    <location>
        <begin position="1159"/>
        <end position="1303"/>
    </location>
</feature>
<dbReference type="InterPro" id="IPR004841">
    <property type="entry name" value="AA-permease/SLC12A_dom"/>
</dbReference>
<keyword evidence="4 8" id="KW-0812">Transmembrane</keyword>
<protein>
    <recommendedName>
        <fullName evidence="13">Amino acid permease/ SLC12A domain-containing protein</fullName>
    </recommendedName>
</protein>
<keyword evidence="6 8" id="KW-0472">Membrane</keyword>
<sequence length="1385" mass="151362">MGSAGVESGTLPRGRPTFSTRAATDTTDQLLRRSSLPSTPREARRSKLAHSEEPDTPYEPRTENDEPPAPAHALSQRLFGRLFQGRYDGGDDTHVANRSRSGGGRRGGNTGLADHSLTAQMHQSTDEQRKQRSDTPKMGSFPRPLGGSEKLGTYSGVFVPTSLNVLSILMFIRFGFILGQAGVVGIMGMMVVAYLINLVTTMSISAVASNGTVRGGGAYYLISRSLGPEFGGSIGVVFYLGFVFNTGMNAVGLIDCLVYNFGADSGNWFYFLPEGFWWQYLWATIVLLLCTGICLAGSSIFARCSNGLLAILLLATFSIPFSALVGKPYHDPVQHIHFTGLSLKTFKENLWPHFTRHAAGSQLKERENFPDLFGVLFPATGGIFAGASMSGDLKNPSKSIPKGTMYGLILTFISYTLVIMGMAASITRPSFYSNLNVVQDTNISGVLILLGELAATFFSALMGVIGPAKLLQAIARDSLLPGLSIFGQGSKKGDEPTYAIIITYVVAQLTILFDINRIASFITMTYLMTFLVTNLACFLLKVSSAPNFRPSFRYFNWWTAAAGAIACAVTMFLVDGVAASGAVGILVVIFLLIHYTSPPKSWGDVSQSLIYHQVRKYLLRLKQEHVKFWRPQILLFVNDPRRGYKLIQFCNSLKKGALFILGHVIVTSDFGASVPEARRQQAAWAKYIDLSKIKAFIDVAISPSIEWGARNIVLNAGLGGMRPNIVIMGFYNLKQFRQEQPLVDVPSPPPERKSRKHDKPNCGVRKRQRSAATKQLEGALPTDSCYVEKRTDIQSYVMVLEDMLLSLQINVAIATGFNDLELPNPKEGNTKKYIDLWPIQMSATIPSQAEETQQDLLTTNFDTYTLILQLGCILNTVPSWKKSYQLRVAVFVEYECDVEEERVRVAALLEKLRIRAEILVFWLASGDTKSYQLIVNGDSSSADAEIEEQVEKVLEDEAWWSDLKRLRGKLSGGELTAWESIAVAADLSSAAPAWPSASFQHGNREQSVARFEGLKQLIHDSRRKPSMAYLSRLGVSMGMRTHRLDEDMISRHASHASASEDSEWSGEESFASDSAVEGSDEEASTYATRSESESGLPSHRSVARTSSPLASKTQSKRSSVASSKESRSSKKRSLRRAARKATSEVYGIAPSSLREDLDSTLIDVTSPRSLSPTQRSTSPRGRKPTAQHDLLGSNERDHTHLVSRRHSGARFSSSPVPMTKTSSVEGPGPSIMFAEEARPARRPRPTPNETSTSKDNENTTTTSSSTAENPQRSIYQRPPMTSQSPPNRAANGGATSPSPAPASAAIPLSFNDLPCRAQHLILNELITANAEDTAVIFTTLPAPVEGTYKSEGESLAYVSDLEVLTGGLPPTLMVHSNSLTVTMNL</sequence>
<evidence type="ECO:0000259" key="10">
    <source>
        <dbReference type="Pfam" id="PF03522"/>
    </source>
</evidence>
<dbReference type="GO" id="GO:0005774">
    <property type="term" value="C:vacuolar membrane"/>
    <property type="evidence" value="ECO:0007669"/>
    <property type="project" value="TreeGrafter"/>
</dbReference>
<dbReference type="FunFam" id="1.20.1740.10:FF:000013">
    <property type="entry name" value="Solute carrier family 12 member"/>
    <property type="match status" value="1"/>
</dbReference>
<keyword evidence="3" id="KW-0813">Transport</keyword>
<feature type="compositionally biased region" description="Polar residues" evidence="7">
    <location>
        <begin position="17"/>
        <end position="29"/>
    </location>
</feature>
<feature type="compositionally biased region" description="Polar residues" evidence="7">
    <location>
        <begin position="1270"/>
        <end position="1286"/>
    </location>
</feature>
<feature type="transmembrane region" description="Helical" evidence="8">
    <location>
        <begin position="174"/>
        <end position="196"/>
    </location>
</feature>
<feature type="compositionally biased region" description="Basic residues" evidence="7">
    <location>
        <begin position="753"/>
        <end position="769"/>
    </location>
</feature>
<feature type="compositionally biased region" description="Basic residues" evidence="7">
    <location>
        <begin position="1129"/>
        <end position="1139"/>
    </location>
</feature>
<dbReference type="Pfam" id="PF03522">
    <property type="entry name" value="SLC12"/>
    <property type="match status" value="1"/>
</dbReference>
<comment type="subcellular location">
    <subcellularLocation>
        <location evidence="1">Membrane</location>
        <topology evidence="1">Multi-pass membrane protein</topology>
    </subcellularLocation>
</comment>
<feature type="compositionally biased region" description="Low complexity" evidence="7">
    <location>
        <begin position="1111"/>
        <end position="1123"/>
    </location>
</feature>
<comment type="caution">
    <text evidence="11">The sequence shown here is derived from an EMBL/GenBank/DDBJ whole genome shotgun (WGS) entry which is preliminary data.</text>
</comment>
<dbReference type="GO" id="GO:0034486">
    <property type="term" value="P:vacuolar transmembrane transport"/>
    <property type="evidence" value="ECO:0007669"/>
    <property type="project" value="TreeGrafter"/>
</dbReference>
<feature type="region of interest" description="Disordered" evidence="7">
    <location>
        <begin position="85"/>
        <end position="147"/>
    </location>
</feature>
<organism evidence="11 12">
    <name type="scientific">Endocarpon pusillum</name>
    <dbReference type="NCBI Taxonomy" id="364733"/>
    <lineage>
        <taxon>Eukaryota</taxon>
        <taxon>Fungi</taxon>
        <taxon>Dikarya</taxon>
        <taxon>Ascomycota</taxon>
        <taxon>Pezizomycotina</taxon>
        <taxon>Eurotiomycetes</taxon>
        <taxon>Chaetothyriomycetidae</taxon>
        <taxon>Verrucariales</taxon>
        <taxon>Verrucariaceae</taxon>
        <taxon>Endocarpon</taxon>
    </lineage>
</organism>
<feature type="region of interest" description="Disordered" evidence="7">
    <location>
        <begin position="742"/>
        <end position="776"/>
    </location>
</feature>
<dbReference type="Proteomes" id="UP000606974">
    <property type="component" value="Unassembled WGS sequence"/>
</dbReference>
<feature type="compositionally biased region" description="Polar residues" evidence="7">
    <location>
        <begin position="1162"/>
        <end position="1179"/>
    </location>
</feature>
<dbReference type="Pfam" id="PF00324">
    <property type="entry name" value="AA_permease"/>
    <property type="match status" value="1"/>
</dbReference>
<dbReference type="EMBL" id="JAACFV010000038">
    <property type="protein sequence ID" value="KAF7509663.1"/>
    <property type="molecule type" value="Genomic_DNA"/>
</dbReference>
<evidence type="ECO:0000259" key="9">
    <source>
        <dbReference type="Pfam" id="PF00324"/>
    </source>
</evidence>
<evidence type="ECO:0000256" key="6">
    <source>
        <dbReference type="ARBA" id="ARBA00023136"/>
    </source>
</evidence>
<keyword evidence="5 8" id="KW-1133">Transmembrane helix</keyword>
<dbReference type="GO" id="GO:0055075">
    <property type="term" value="P:potassium ion homeostasis"/>
    <property type="evidence" value="ECO:0007669"/>
    <property type="project" value="TreeGrafter"/>
</dbReference>
<evidence type="ECO:0000256" key="1">
    <source>
        <dbReference type="ARBA" id="ARBA00004141"/>
    </source>
</evidence>
<feature type="transmembrane region" description="Helical" evidence="8">
    <location>
        <begin position="554"/>
        <end position="573"/>
    </location>
</feature>
<evidence type="ECO:0000256" key="8">
    <source>
        <dbReference type="SAM" id="Phobius"/>
    </source>
</evidence>
<feature type="transmembrane region" description="Helical" evidence="8">
    <location>
        <begin position="446"/>
        <end position="466"/>
    </location>
</feature>
<feature type="compositionally biased region" description="Low complexity" evidence="7">
    <location>
        <begin position="1258"/>
        <end position="1269"/>
    </location>
</feature>
<name>A0A8H7AIH0_9EURO</name>
<feature type="compositionally biased region" description="Gly residues" evidence="7">
    <location>
        <begin position="101"/>
        <end position="110"/>
    </location>
</feature>
<evidence type="ECO:0000256" key="4">
    <source>
        <dbReference type="ARBA" id="ARBA00022692"/>
    </source>
</evidence>
<evidence type="ECO:0008006" key="13">
    <source>
        <dbReference type="Google" id="ProtNLM"/>
    </source>
</evidence>
<dbReference type="Gene3D" id="1.20.1740.10">
    <property type="entry name" value="Amino acid/polyamine transporter I"/>
    <property type="match status" value="1"/>
</dbReference>
<feature type="compositionally biased region" description="Polar residues" evidence="7">
    <location>
        <begin position="1210"/>
        <end position="1224"/>
    </location>
</feature>
<feature type="region of interest" description="Disordered" evidence="7">
    <location>
        <begin position="1"/>
        <end position="71"/>
    </location>
</feature>
<dbReference type="PANTHER" id="PTHR11827">
    <property type="entry name" value="SOLUTE CARRIER FAMILY 12, CATION COTRANSPORTERS"/>
    <property type="match status" value="1"/>
</dbReference>
<feature type="compositionally biased region" description="Low complexity" evidence="7">
    <location>
        <begin position="1289"/>
        <end position="1303"/>
    </location>
</feature>
<dbReference type="InterPro" id="IPR018491">
    <property type="entry name" value="SLC12_C"/>
</dbReference>
<dbReference type="PANTHER" id="PTHR11827:SF72">
    <property type="entry name" value="GH08340P"/>
    <property type="match status" value="1"/>
</dbReference>
<gene>
    <name evidence="11" type="ORF">GJ744_007534</name>
</gene>
<feature type="transmembrane region" description="Helical" evidence="8">
    <location>
        <begin position="405"/>
        <end position="426"/>
    </location>
</feature>
<feature type="domain" description="Amino acid permease/ SLC12A" evidence="9">
    <location>
        <begin position="157"/>
        <end position="634"/>
    </location>
</feature>
<feature type="compositionally biased region" description="Basic and acidic residues" evidence="7">
    <location>
        <begin position="124"/>
        <end position="135"/>
    </location>
</feature>
<feature type="domain" description="SLC12A transporter C-terminal" evidence="10">
    <location>
        <begin position="645"/>
        <end position="732"/>
    </location>
</feature>
<evidence type="ECO:0000256" key="7">
    <source>
        <dbReference type="SAM" id="MobiDB-lite"/>
    </source>
</evidence>
<evidence type="ECO:0000256" key="5">
    <source>
        <dbReference type="ARBA" id="ARBA00022989"/>
    </source>
</evidence>
<evidence type="ECO:0000313" key="12">
    <source>
        <dbReference type="Proteomes" id="UP000606974"/>
    </source>
</evidence>
<evidence type="ECO:0000256" key="3">
    <source>
        <dbReference type="ARBA" id="ARBA00022448"/>
    </source>
</evidence>
<evidence type="ECO:0000313" key="11">
    <source>
        <dbReference type="EMBL" id="KAF7509663.1"/>
    </source>
</evidence>
<feature type="transmembrane region" description="Helical" evidence="8">
    <location>
        <begin position="372"/>
        <end position="393"/>
    </location>
</feature>
<feature type="transmembrane region" description="Helical" evidence="8">
    <location>
        <begin position="579"/>
        <end position="597"/>
    </location>
</feature>
<dbReference type="GO" id="GO:0015379">
    <property type="term" value="F:potassium:chloride symporter activity"/>
    <property type="evidence" value="ECO:0007669"/>
    <property type="project" value="TreeGrafter"/>
</dbReference>